<comment type="cofactor">
    <cofactor evidence="1">
        <name>Zn(2+)</name>
        <dbReference type="ChEBI" id="CHEBI:29105"/>
    </cofactor>
</comment>
<evidence type="ECO:0000256" key="3">
    <source>
        <dbReference type="ARBA" id="ARBA00022801"/>
    </source>
</evidence>
<dbReference type="SMART" id="SM00849">
    <property type="entry name" value="Lactamase_B"/>
    <property type="match status" value="1"/>
</dbReference>
<feature type="domain" description="Metallo-beta-lactamase" evidence="6">
    <location>
        <begin position="29"/>
        <end position="207"/>
    </location>
</feature>
<protein>
    <submittedName>
        <fullName evidence="7">MBL fold metallo-hydrolase</fullName>
    </submittedName>
</protein>
<feature type="region of interest" description="Disordered" evidence="5">
    <location>
        <begin position="210"/>
        <end position="229"/>
    </location>
</feature>
<dbReference type="RefSeq" id="WP_377044702.1">
    <property type="nucleotide sequence ID" value="NZ_JBHLUN010000008.1"/>
</dbReference>
<dbReference type="InterPro" id="IPR051453">
    <property type="entry name" value="MBL_Glyoxalase_II"/>
</dbReference>
<dbReference type="InterPro" id="IPR001279">
    <property type="entry name" value="Metallo-B-lactamas"/>
</dbReference>
<proteinExistence type="predicted"/>
<reference evidence="7 8" key="1">
    <citation type="submission" date="2024-09" db="EMBL/GenBank/DDBJ databases">
        <authorList>
            <person name="Sun Q."/>
            <person name="Mori K."/>
        </authorList>
    </citation>
    <scope>NUCLEOTIDE SEQUENCE [LARGE SCALE GENOMIC DNA]</scope>
    <source>
        <strain evidence="7 8">TBRC 5777</strain>
    </source>
</reference>
<feature type="region of interest" description="Disordered" evidence="5">
    <location>
        <begin position="1"/>
        <end position="20"/>
    </location>
</feature>
<dbReference type="Gene3D" id="3.60.15.10">
    <property type="entry name" value="Ribonuclease Z/Hydroxyacylglutathione hydrolase-like"/>
    <property type="match status" value="1"/>
</dbReference>
<evidence type="ECO:0000256" key="4">
    <source>
        <dbReference type="ARBA" id="ARBA00022833"/>
    </source>
</evidence>
<accession>A0ABV6JT98</accession>
<dbReference type="InterPro" id="IPR036866">
    <property type="entry name" value="RibonucZ/Hydroxyglut_hydro"/>
</dbReference>
<dbReference type="EMBL" id="JBHLUN010000008">
    <property type="protein sequence ID" value="MFC0408948.1"/>
    <property type="molecule type" value="Genomic_DNA"/>
</dbReference>
<comment type="caution">
    <text evidence="7">The sequence shown here is derived from an EMBL/GenBank/DDBJ whole genome shotgun (WGS) entry which is preliminary data.</text>
</comment>
<keyword evidence="2" id="KW-0479">Metal-binding</keyword>
<dbReference type="Proteomes" id="UP001589865">
    <property type="component" value="Unassembled WGS sequence"/>
</dbReference>
<evidence type="ECO:0000259" key="6">
    <source>
        <dbReference type="SMART" id="SM00849"/>
    </source>
</evidence>
<keyword evidence="4" id="KW-0862">Zinc</keyword>
<evidence type="ECO:0000256" key="5">
    <source>
        <dbReference type="SAM" id="MobiDB-lite"/>
    </source>
</evidence>
<dbReference type="SUPFAM" id="SSF56281">
    <property type="entry name" value="Metallo-hydrolase/oxidoreductase"/>
    <property type="match status" value="1"/>
</dbReference>
<sequence>MASTVPPQASPPDDTSPLRGAVVPVTPFRQNCLLLWDERTMRGTVVDPGEASAVLQALEELGVTAEKILLTHGHLDHAAGAAELSETLRIPVEGPHEADRFLLDGLAKSTAQYGFVGRPVTPGRWLNEGDTVEIAGRRFGVLHCPGHTPGHVVFHAEDGSLAIVGDVLFKGSVGRTDFPYGDGPGLIRVIREKLFPLGDDMPFLCGHGAGGTLGEERRTNPYAGDGAAG</sequence>
<evidence type="ECO:0000313" key="8">
    <source>
        <dbReference type="Proteomes" id="UP001589865"/>
    </source>
</evidence>
<dbReference type="PANTHER" id="PTHR46233">
    <property type="entry name" value="HYDROXYACYLGLUTATHIONE HYDROLASE GLOC"/>
    <property type="match status" value="1"/>
</dbReference>
<name>A0ABV6JT98_9PROT</name>
<keyword evidence="3" id="KW-0378">Hydrolase</keyword>
<organism evidence="7 8">
    <name type="scientific">Roseomonas elaeocarpi</name>
    <dbReference type="NCBI Taxonomy" id="907779"/>
    <lineage>
        <taxon>Bacteria</taxon>
        <taxon>Pseudomonadati</taxon>
        <taxon>Pseudomonadota</taxon>
        <taxon>Alphaproteobacteria</taxon>
        <taxon>Acetobacterales</taxon>
        <taxon>Roseomonadaceae</taxon>
        <taxon>Roseomonas</taxon>
    </lineage>
</organism>
<dbReference type="PANTHER" id="PTHR46233:SF3">
    <property type="entry name" value="HYDROXYACYLGLUTATHIONE HYDROLASE GLOC"/>
    <property type="match status" value="1"/>
</dbReference>
<evidence type="ECO:0000256" key="1">
    <source>
        <dbReference type="ARBA" id="ARBA00001947"/>
    </source>
</evidence>
<dbReference type="CDD" id="cd07737">
    <property type="entry name" value="YcbL-like_MBL-fold"/>
    <property type="match status" value="1"/>
</dbReference>
<dbReference type="Pfam" id="PF00753">
    <property type="entry name" value="Lactamase_B"/>
    <property type="match status" value="1"/>
</dbReference>
<gene>
    <name evidence="7" type="ORF">ACFFGY_11840</name>
</gene>
<evidence type="ECO:0000313" key="7">
    <source>
        <dbReference type="EMBL" id="MFC0408948.1"/>
    </source>
</evidence>
<keyword evidence="8" id="KW-1185">Reference proteome</keyword>
<evidence type="ECO:0000256" key="2">
    <source>
        <dbReference type="ARBA" id="ARBA00022723"/>
    </source>
</evidence>